<evidence type="ECO:0000313" key="1">
    <source>
        <dbReference type="EMBL" id="SBP35415.1"/>
    </source>
</evidence>
<dbReference type="AlphaFoldDB" id="A0A1A7YZQ9"/>
<accession>A0A1A7YZQ9</accession>
<reference evidence="1" key="1">
    <citation type="submission" date="2016-05" db="EMBL/GenBank/DDBJ databases">
        <authorList>
            <person name="Lavstsen T."/>
            <person name="Jespersen J.S."/>
        </authorList>
    </citation>
    <scope>NUCLEOTIDE SEQUENCE</scope>
    <source>
        <tissue evidence="1">Brain</tissue>
    </source>
</reference>
<reference evidence="1" key="2">
    <citation type="submission" date="2016-06" db="EMBL/GenBank/DDBJ databases">
        <title>The genome of a short-lived fish provides insights into sex chromosome evolution and the genetic control of aging.</title>
        <authorList>
            <person name="Reichwald K."/>
            <person name="Felder M."/>
            <person name="Petzold A."/>
            <person name="Koch P."/>
            <person name="Groth M."/>
            <person name="Platzer M."/>
        </authorList>
    </citation>
    <scope>NUCLEOTIDE SEQUENCE</scope>
    <source>
        <tissue evidence="1">Brain</tissue>
    </source>
</reference>
<feature type="non-terminal residue" evidence="1">
    <location>
        <position position="34"/>
    </location>
</feature>
<protein>
    <submittedName>
        <fullName evidence="1">LIM domain binding 3b</fullName>
    </submittedName>
</protein>
<dbReference type="EMBL" id="HADX01013183">
    <property type="protein sequence ID" value="SBP35415.1"/>
    <property type="molecule type" value="Transcribed_RNA"/>
</dbReference>
<proteinExistence type="predicted"/>
<name>A0A1A7YZQ9_9TELE</name>
<feature type="non-terminal residue" evidence="1">
    <location>
        <position position="1"/>
    </location>
</feature>
<organism evidence="1">
    <name type="scientific">Iconisemion striatum</name>
    <dbReference type="NCBI Taxonomy" id="60296"/>
    <lineage>
        <taxon>Eukaryota</taxon>
        <taxon>Metazoa</taxon>
        <taxon>Chordata</taxon>
        <taxon>Craniata</taxon>
        <taxon>Vertebrata</taxon>
        <taxon>Euteleostomi</taxon>
        <taxon>Actinopterygii</taxon>
        <taxon>Neopterygii</taxon>
        <taxon>Teleostei</taxon>
        <taxon>Neoteleostei</taxon>
        <taxon>Acanthomorphata</taxon>
        <taxon>Ovalentaria</taxon>
        <taxon>Atherinomorphae</taxon>
        <taxon>Cyprinodontiformes</taxon>
        <taxon>Nothobranchiidae</taxon>
        <taxon>Iconisemion</taxon>
    </lineage>
</organism>
<sequence length="34" mass="3796">SSTGDQQNYRLTRKPDGCVVRLLSRSSVFRGLAQ</sequence>
<gene>
    <name evidence="1" type="primary">LDB3B</name>
</gene>